<feature type="region of interest" description="Disordered" evidence="1">
    <location>
        <begin position="99"/>
        <end position="133"/>
    </location>
</feature>
<dbReference type="OrthoDB" id="286143at2"/>
<accession>A0A5C5ZMJ9</accession>
<keyword evidence="2" id="KW-0732">Signal</keyword>
<evidence type="ECO:0000256" key="2">
    <source>
        <dbReference type="SAM" id="SignalP"/>
    </source>
</evidence>
<evidence type="ECO:0000313" key="4">
    <source>
        <dbReference type="Proteomes" id="UP000315440"/>
    </source>
</evidence>
<dbReference type="Proteomes" id="UP000315440">
    <property type="component" value="Unassembled WGS sequence"/>
</dbReference>
<comment type="caution">
    <text evidence="3">The sequence shown here is derived from an EMBL/GenBank/DDBJ whole genome shotgun (WGS) entry which is preliminary data.</text>
</comment>
<protein>
    <recommendedName>
        <fullName evidence="5">Cytochrome c domain-containing protein</fullName>
    </recommendedName>
</protein>
<gene>
    <name evidence="3" type="ORF">Mal64_18250</name>
</gene>
<sequence precursor="true">MRTLSLSLILALAACLLAAPAHAFPDFQKVYFKEYAGSDADPQLAKDIKKAKCFNCHQGKSKKHHNPFGQHLVGKLGKADRKDTDKILAVLTEVMALPSDPTHEGSPTYAELMAENKLPGGTLEDCKKPPAEE</sequence>
<dbReference type="InterPro" id="IPR036909">
    <property type="entry name" value="Cyt_c-like_dom_sf"/>
</dbReference>
<feature type="compositionally biased region" description="Basic and acidic residues" evidence="1">
    <location>
        <begin position="124"/>
        <end position="133"/>
    </location>
</feature>
<feature type="chain" id="PRO_5022876283" description="Cytochrome c domain-containing protein" evidence="2">
    <location>
        <begin position="24"/>
        <end position="133"/>
    </location>
</feature>
<dbReference type="AlphaFoldDB" id="A0A5C5ZMJ9"/>
<dbReference type="RefSeq" id="WP_146399319.1">
    <property type="nucleotide sequence ID" value="NZ_SJPQ01000002.1"/>
</dbReference>
<evidence type="ECO:0008006" key="5">
    <source>
        <dbReference type="Google" id="ProtNLM"/>
    </source>
</evidence>
<dbReference type="PROSITE" id="PS51257">
    <property type="entry name" value="PROKAR_LIPOPROTEIN"/>
    <property type="match status" value="1"/>
</dbReference>
<keyword evidence="4" id="KW-1185">Reference proteome</keyword>
<evidence type="ECO:0000256" key="1">
    <source>
        <dbReference type="SAM" id="MobiDB-lite"/>
    </source>
</evidence>
<dbReference type="GO" id="GO:0020037">
    <property type="term" value="F:heme binding"/>
    <property type="evidence" value="ECO:0007669"/>
    <property type="project" value="InterPro"/>
</dbReference>
<organism evidence="3 4">
    <name type="scientific">Pseudobythopirellula maris</name>
    <dbReference type="NCBI Taxonomy" id="2527991"/>
    <lineage>
        <taxon>Bacteria</taxon>
        <taxon>Pseudomonadati</taxon>
        <taxon>Planctomycetota</taxon>
        <taxon>Planctomycetia</taxon>
        <taxon>Pirellulales</taxon>
        <taxon>Lacipirellulaceae</taxon>
        <taxon>Pseudobythopirellula</taxon>
    </lineage>
</organism>
<name>A0A5C5ZMJ9_9BACT</name>
<dbReference type="GO" id="GO:0009055">
    <property type="term" value="F:electron transfer activity"/>
    <property type="evidence" value="ECO:0007669"/>
    <property type="project" value="InterPro"/>
</dbReference>
<proteinExistence type="predicted"/>
<evidence type="ECO:0000313" key="3">
    <source>
        <dbReference type="EMBL" id="TWT88345.1"/>
    </source>
</evidence>
<dbReference type="SUPFAM" id="SSF46626">
    <property type="entry name" value="Cytochrome c"/>
    <property type="match status" value="1"/>
</dbReference>
<feature type="signal peptide" evidence="2">
    <location>
        <begin position="1"/>
        <end position="23"/>
    </location>
</feature>
<reference evidence="3 4" key="1">
    <citation type="submission" date="2019-02" db="EMBL/GenBank/DDBJ databases">
        <title>Deep-cultivation of Planctomycetes and their phenomic and genomic characterization uncovers novel biology.</title>
        <authorList>
            <person name="Wiegand S."/>
            <person name="Jogler M."/>
            <person name="Boedeker C."/>
            <person name="Pinto D."/>
            <person name="Vollmers J."/>
            <person name="Rivas-Marin E."/>
            <person name="Kohn T."/>
            <person name="Peeters S.H."/>
            <person name="Heuer A."/>
            <person name="Rast P."/>
            <person name="Oberbeckmann S."/>
            <person name="Bunk B."/>
            <person name="Jeske O."/>
            <person name="Meyerdierks A."/>
            <person name="Storesund J.E."/>
            <person name="Kallscheuer N."/>
            <person name="Luecker S."/>
            <person name="Lage O.M."/>
            <person name="Pohl T."/>
            <person name="Merkel B.J."/>
            <person name="Hornburger P."/>
            <person name="Mueller R.-W."/>
            <person name="Bruemmer F."/>
            <person name="Labrenz M."/>
            <person name="Spormann A.M."/>
            <person name="Op Den Camp H."/>
            <person name="Overmann J."/>
            <person name="Amann R."/>
            <person name="Jetten M.S.M."/>
            <person name="Mascher T."/>
            <person name="Medema M.H."/>
            <person name="Devos D.P."/>
            <person name="Kaster A.-K."/>
            <person name="Ovreas L."/>
            <person name="Rohde M."/>
            <person name="Galperin M.Y."/>
            <person name="Jogler C."/>
        </authorList>
    </citation>
    <scope>NUCLEOTIDE SEQUENCE [LARGE SCALE GENOMIC DNA]</scope>
    <source>
        <strain evidence="3 4">Mal64</strain>
    </source>
</reference>
<dbReference type="EMBL" id="SJPQ01000002">
    <property type="protein sequence ID" value="TWT88345.1"/>
    <property type="molecule type" value="Genomic_DNA"/>
</dbReference>